<dbReference type="AlphaFoldDB" id="A0ABD4AXU9"/>
<reference evidence="1 2" key="1">
    <citation type="submission" date="2015-03" db="EMBL/GenBank/DDBJ databases">
        <title>Draft genome sequences of the Burkholderia contaminans strains LMG 23361 and FFH2055 and Burkholderia cenocepacia K56-2.</title>
        <authorList>
            <person name="Bloodworth R.A."/>
            <person name="Selin C."/>
            <person name="Lopez De Volder M.A."/>
            <person name="Degrossi J."/>
            <person name="Drevinek P."/>
            <person name="Galanternik L."/>
            <person name="Cardona S.T."/>
        </authorList>
    </citation>
    <scope>NUCLEOTIDE SEQUENCE [LARGE SCALE GENOMIC DNA]</scope>
    <source>
        <strain evidence="1 2">LMG 23361</strain>
    </source>
</reference>
<dbReference type="EMBL" id="LASD01000003">
    <property type="protein sequence ID" value="KKL42409.1"/>
    <property type="molecule type" value="Genomic_DNA"/>
</dbReference>
<evidence type="ECO:0000313" key="1">
    <source>
        <dbReference type="EMBL" id="KKL42409.1"/>
    </source>
</evidence>
<dbReference type="Proteomes" id="UP000034400">
    <property type="component" value="Unassembled WGS sequence"/>
</dbReference>
<comment type="caution">
    <text evidence="1">The sequence shown here is derived from an EMBL/GenBank/DDBJ whole genome shotgun (WGS) entry which is preliminary data.</text>
</comment>
<sequence>MLVLVLVLAPRITIARMTMPPLVAFPVAMAVPVAIAVHADLDRYTGPCGGLSLFVSRLR</sequence>
<gene>
    <name evidence="1" type="ORF">WR31_10715</name>
</gene>
<protein>
    <submittedName>
        <fullName evidence="1">Uncharacterized protein</fullName>
    </submittedName>
</protein>
<evidence type="ECO:0000313" key="2">
    <source>
        <dbReference type="Proteomes" id="UP000034400"/>
    </source>
</evidence>
<organism evidence="1 2">
    <name type="scientific">Burkholderia contaminans LMG 23361</name>
    <dbReference type="NCBI Taxonomy" id="1334628"/>
    <lineage>
        <taxon>Bacteria</taxon>
        <taxon>Pseudomonadati</taxon>
        <taxon>Pseudomonadota</taxon>
        <taxon>Betaproteobacteria</taxon>
        <taxon>Burkholderiales</taxon>
        <taxon>Burkholderiaceae</taxon>
        <taxon>Burkholderia</taxon>
        <taxon>Burkholderia cepacia complex</taxon>
    </lineage>
</organism>
<name>A0ABD4AXU9_9BURK</name>
<accession>A0ABD4AXU9</accession>
<proteinExistence type="predicted"/>